<keyword evidence="2" id="KW-1185">Reference proteome</keyword>
<name>A0A9X9LIA8_GULGU</name>
<dbReference type="AlphaFoldDB" id="A0A9X9LIA8"/>
<comment type="caution">
    <text evidence="1">The sequence shown here is derived from an EMBL/GenBank/DDBJ whole genome shotgun (WGS) entry which is preliminary data.</text>
</comment>
<organism evidence="1 2">
    <name type="scientific">Gulo gulo</name>
    <name type="common">Wolverine</name>
    <name type="synonym">Gluton</name>
    <dbReference type="NCBI Taxonomy" id="48420"/>
    <lineage>
        <taxon>Eukaryota</taxon>
        <taxon>Metazoa</taxon>
        <taxon>Chordata</taxon>
        <taxon>Craniata</taxon>
        <taxon>Vertebrata</taxon>
        <taxon>Euteleostomi</taxon>
        <taxon>Mammalia</taxon>
        <taxon>Eutheria</taxon>
        <taxon>Laurasiatheria</taxon>
        <taxon>Carnivora</taxon>
        <taxon>Caniformia</taxon>
        <taxon>Musteloidea</taxon>
        <taxon>Mustelidae</taxon>
        <taxon>Guloninae</taxon>
        <taxon>Gulo</taxon>
    </lineage>
</organism>
<reference evidence="1 2" key="1">
    <citation type="submission" date="2018-10" db="EMBL/GenBank/DDBJ databases">
        <authorList>
            <person name="Ekblom R."/>
            <person name="Jareborg N."/>
        </authorList>
    </citation>
    <scope>NUCLEOTIDE SEQUENCE [LARGE SCALE GENOMIC DNA]</scope>
    <source>
        <tissue evidence="1">Muscle</tissue>
    </source>
</reference>
<proteinExistence type="predicted"/>
<dbReference type="Proteomes" id="UP000269945">
    <property type="component" value="Unassembled WGS sequence"/>
</dbReference>
<protein>
    <submittedName>
        <fullName evidence="1">Uncharacterized protein</fullName>
    </submittedName>
</protein>
<evidence type="ECO:0000313" key="2">
    <source>
        <dbReference type="Proteomes" id="UP000269945"/>
    </source>
</evidence>
<sequence>DPVPSIPGVKLIWALRQPEKLPKPEALSTGGLCQDFSQEAAKLYLSICPPRLSSLPRHHPEDAQTLCTLVAAAAQQA</sequence>
<feature type="non-terminal residue" evidence="1">
    <location>
        <position position="77"/>
    </location>
</feature>
<feature type="non-terminal residue" evidence="1">
    <location>
        <position position="1"/>
    </location>
</feature>
<evidence type="ECO:0000313" key="1">
    <source>
        <dbReference type="EMBL" id="VCW68767.1"/>
    </source>
</evidence>
<dbReference type="EMBL" id="CYRY02004248">
    <property type="protein sequence ID" value="VCW68767.1"/>
    <property type="molecule type" value="Genomic_DNA"/>
</dbReference>
<gene>
    <name evidence="1" type="ORF">BN2614_LOCUS2</name>
</gene>
<accession>A0A9X9LIA8</accession>